<reference evidence="7 8" key="1">
    <citation type="submission" date="2015-09" db="EMBL/GenBank/DDBJ databases">
        <title>Draft genome sequence of a Caloramator mitchellensis, a moderate thermophile from the Great Artesian Basin of Australia.</title>
        <authorList>
            <person name="Patel B.K."/>
        </authorList>
    </citation>
    <scope>NUCLEOTIDE SEQUENCE [LARGE SCALE GENOMIC DNA]</scope>
    <source>
        <strain evidence="7 8">VF08</strain>
    </source>
</reference>
<accession>A0A0R3JYA9</accession>
<dbReference type="InterPro" id="IPR004814">
    <property type="entry name" value="Oligopep_transpt"/>
</dbReference>
<dbReference type="PANTHER" id="PTHR31645">
    <property type="entry name" value="OLIGOPEPTIDE TRANSPORTER YGL114W-RELATED"/>
    <property type="match status" value="1"/>
</dbReference>
<dbReference type="GO" id="GO:0016020">
    <property type="term" value="C:membrane"/>
    <property type="evidence" value="ECO:0007669"/>
    <property type="project" value="UniProtKB-SubCell"/>
</dbReference>
<feature type="transmembrane region" description="Helical" evidence="6">
    <location>
        <begin position="283"/>
        <end position="304"/>
    </location>
</feature>
<dbReference type="InterPro" id="IPR004813">
    <property type="entry name" value="OPT"/>
</dbReference>
<dbReference type="Pfam" id="PF03169">
    <property type="entry name" value="OPT"/>
    <property type="match status" value="1"/>
</dbReference>
<feature type="transmembrane region" description="Helical" evidence="6">
    <location>
        <begin position="607"/>
        <end position="627"/>
    </location>
</feature>
<feature type="transmembrane region" description="Helical" evidence="6">
    <location>
        <begin position="60"/>
        <end position="80"/>
    </location>
</feature>
<dbReference type="PANTHER" id="PTHR31645:SF0">
    <property type="entry name" value="OLIGOPEPTIDE TRANSPORTER YGL114W-RELATED"/>
    <property type="match status" value="1"/>
</dbReference>
<feature type="transmembrane region" description="Helical" evidence="6">
    <location>
        <begin position="121"/>
        <end position="140"/>
    </location>
</feature>
<dbReference type="STRING" id="908809.ABG79_01936"/>
<evidence type="ECO:0000313" key="8">
    <source>
        <dbReference type="Proteomes" id="UP000052015"/>
    </source>
</evidence>
<gene>
    <name evidence="7" type="ORF">ABG79_01936</name>
</gene>
<feature type="transmembrane region" description="Helical" evidence="6">
    <location>
        <begin position="335"/>
        <end position="355"/>
    </location>
</feature>
<evidence type="ECO:0000256" key="4">
    <source>
        <dbReference type="ARBA" id="ARBA00022989"/>
    </source>
</evidence>
<keyword evidence="2" id="KW-0813">Transport</keyword>
<sequence>MSRNGLPEGAYGLKEGQKYIPYIPSDKVMPEFTVLSIVVGVLLSIVFGAANAYLGLKVGMTISASIPAAVISMAIVRVILKRKSILENNLVQTIASAGESLAAGAIFTLPALFLWGESPDALTMGLITFVGGALGVLFMIPIRRYLIVQEHGVLPYPEGVACAEVLVAGEEGGTGAKYIFIGGLIGLVYKFLGDGMKLFPTEIEWEIKGYEGAAIGGDVYPALLGVGFIIGPRISAYMLGGAILAWLAFIPMITFFGQYIAEPIFPAPAPIKELGYWGIWSRYIRYIGAGAVATGGIISLIKALPTIINSFKDAMKGFGAKAVGKIERTDSDLDVKWIIGGVLVLVVLMAVLPQIPVGPLGAILIAIFGFFFVTVSSRIVGLVGSSSNPVSGMTIATLLITTVILKAAGYSGQKGMIAALVIGAVICTSAAIAGDTSQDLKTGYLVGATPWKQQLGEIVGVLSSAVVIGFILIMLNQAYTFGSKELGAPQATLMKLVIEGIMNGNLPWNLVFMGVATSVMLELFGIPALPVAIGLYLPIHLSTPIMVGGIIRGIFDKKEKNENILKEKVEVGVLYSSGLIAGEGLMGVILAAFAYANVDLALKEMPLGQWGALIMFLLVAASLWFYVDNVGKNAVPKNKTVSK</sequence>
<evidence type="ECO:0000256" key="5">
    <source>
        <dbReference type="ARBA" id="ARBA00023136"/>
    </source>
</evidence>
<proteinExistence type="predicted"/>
<comment type="subcellular location">
    <subcellularLocation>
        <location evidence="1">Membrane</location>
        <topology evidence="1">Multi-pass membrane protein</topology>
    </subcellularLocation>
</comment>
<feature type="transmembrane region" description="Helical" evidence="6">
    <location>
        <begin position="528"/>
        <end position="551"/>
    </location>
</feature>
<dbReference type="Proteomes" id="UP000052015">
    <property type="component" value="Unassembled WGS sequence"/>
</dbReference>
<dbReference type="PATRIC" id="fig|908809.3.peg.1939"/>
<dbReference type="NCBIfam" id="TIGR00728">
    <property type="entry name" value="OPT_sfam"/>
    <property type="match status" value="1"/>
</dbReference>
<feature type="transmembrane region" description="Helical" evidence="6">
    <location>
        <begin position="92"/>
        <end position="115"/>
    </location>
</feature>
<evidence type="ECO:0000313" key="7">
    <source>
        <dbReference type="EMBL" id="KRQ86206.1"/>
    </source>
</evidence>
<evidence type="ECO:0000256" key="3">
    <source>
        <dbReference type="ARBA" id="ARBA00022692"/>
    </source>
</evidence>
<feature type="transmembrane region" description="Helical" evidence="6">
    <location>
        <begin position="455"/>
        <end position="475"/>
    </location>
</feature>
<dbReference type="AlphaFoldDB" id="A0A0R3JYA9"/>
<keyword evidence="8" id="KW-1185">Reference proteome</keyword>
<dbReference type="RefSeq" id="WP_057979257.1">
    <property type="nucleotide sequence ID" value="NZ_LKHP01000013.1"/>
</dbReference>
<keyword evidence="3 6" id="KW-0812">Transmembrane</keyword>
<feature type="transmembrane region" description="Helical" evidence="6">
    <location>
        <begin position="236"/>
        <end position="260"/>
    </location>
</feature>
<feature type="transmembrane region" description="Helical" evidence="6">
    <location>
        <begin position="361"/>
        <end position="383"/>
    </location>
</feature>
<dbReference type="InterPro" id="IPR045035">
    <property type="entry name" value="YSL-like"/>
</dbReference>
<dbReference type="GO" id="GO:0035673">
    <property type="term" value="F:oligopeptide transmembrane transporter activity"/>
    <property type="evidence" value="ECO:0007669"/>
    <property type="project" value="InterPro"/>
</dbReference>
<evidence type="ECO:0000256" key="6">
    <source>
        <dbReference type="SAM" id="Phobius"/>
    </source>
</evidence>
<protein>
    <submittedName>
        <fullName evidence="7">OPT oligopeptide transporter protein</fullName>
    </submittedName>
</protein>
<dbReference type="OrthoDB" id="9809340at2"/>
<keyword evidence="5 6" id="KW-0472">Membrane</keyword>
<dbReference type="NCBIfam" id="TIGR00733">
    <property type="entry name" value="OPT family oligopeptide transporter"/>
    <property type="match status" value="1"/>
</dbReference>
<feature type="transmembrane region" description="Helical" evidence="6">
    <location>
        <begin position="415"/>
        <end position="434"/>
    </location>
</feature>
<evidence type="ECO:0000256" key="1">
    <source>
        <dbReference type="ARBA" id="ARBA00004141"/>
    </source>
</evidence>
<feature type="transmembrane region" description="Helical" evidence="6">
    <location>
        <begin position="390"/>
        <end position="409"/>
    </location>
</feature>
<evidence type="ECO:0000256" key="2">
    <source>
        <dbReference type="ARBA" id="ARBA00022448"/>
    </source>
</evidence>
<comment type="caution">
    <text evidence="7">The sequence shown here is derived from an EMBL/GenBank/DDBJ whole genome shotgun (WGS) entry which is preliminary data.</text>
</comment>
<keyword evidence="4 6" id="KW-1133">Transmembrane helix</keyword>
<organism evidence="7 8">
    <name type="scientific">Caloramator mitchellensis</name>
    <dbReference type="NCBI Taxonomy" id="908809"/>
    <lineage>
        <taxon>Bacteria</taxon>
        <taxon>Bacillati</taxon>
        <taxon>Bacillota</taxon>
        <taxon>Clostridia</taxon>
        <taxon>Eubacteriales</taxon>
        <taxon>Clostridiaceae</taxon>
        <taxon>Caloramator</taxon>
    </lineage>
</organism>
<dbReference type="EMBL" id="LKHP01000013">
    <property type="protein sequence ID" value="KRQ86206.1"/>
    <property type="molecule type" value="Genomic_DNA"/>
</dbReference>
<name>A0A0R3JYA9_CALMK</name>
<feature type="transmembrane region" description="Helical" evidence="6">
    <location>
        <begin position="572"/>
        <end position="595"/>
    </location>
</feature>
<feature type="transmembrane region" description="Helical" evidence="6">
    <location>
        <begin position="32"/>
        <end position="54"/>
    </location>
</feature>